<evidence type="ECO:0000313" key="8">
    <source>
        <dbReference type="Proteomes" id="UP000008311"/>
    </source>
</evidence>
<evidence type="ECO:0000256" key="1">
    <source>
        <dbReference type="ARBA" id="ARBA00004123"/>
    </source>
</evidence>
<keyword evidence="4" id="KW-0804">Transcription</keyword>
<keyword evidence="5" id="KW-0539">Nucleus</keyword>
<accession>B9RMY0</accession>
<comment type="subcellular location">
    <subcellularLocation>
        <location evidence="1">Nucleus</location>
    </subcellularLocation>
</comment>
<dbReference type="SUPFAM" id="SSF101941">
    <property type="entry name" value="NAC domain"/>
    <property type="match status" value="1"/>
</dbReference>
<keyword evidence="8" id="KW-1185">Reference proteome</keyword>
<dbReference type="Proteomes" id="UP000008311">
    <property type="component" value="Unassembled WGS sequence"/>
</dbReference>
<name>B9RMY0_RICCO</name>
<keyword evidence="3" id="KW-0238">DNA-binding</keyword>
<dbReference type="GO" id="GO:0003677">
    <property type="term" value="F:DNA binding"/>
    <property type="evidence" value="ECO:0007669"/>
    <property type="project" value="UniProtKB-KW"/>
</dbReference>
<evidence type="ECO:0000313" key="7">
    <source>
        <dbReference type="EMBL" id="EEF47103.1"/>
    </source>
</evidence>
<dbReference type="InParanoid" id="B9RMY0"/>
<organism evidence="7 8">
    <name type="scientific">Ricinus communis</name>
    <name type="common">Castor bean</name>
    <dbReference type="NCBI Taxonomy" id="3988"/>
    <lineage>
        <taxon>Eukaryota</taxon>
        <taxon>Viridiplantae</taxon>
        <taxon>Streptophyta</taxon>
        <taxon>Embryophyta</taxon>
        <taxon>Tracheophyta</taxon>
        <taxon>Spermatophyta</taxon>
        <taxon>Magnoliopsida</taxon>
        <taxon>eudicotyledons</taxon>
        <taxon>Gunneridae</taxon>
        <taxon>Pentapetalae</taxon>
        <taxon>rosids</taxon>
        <taxon>fabids</taxon>
        <taxon>Malpighiales</taxon>
        <taxon>Euphorbiaceae</taxon>
        <taxon>Acalyphoideae</taxon>
        <taxon>Acalypheae</taxon>
        <taxon>Ricinus</taxon>
    </lineage>
</organism>
<dbReference type="GO" id="GO:0005634">
    <property type="term" value="C:nucleus"/>
    <property type="evidence" value="ECO:0007669"/>
    <property type="project" value="UniProtKB-SubCell"/>
</dbReference>
<evidence type="ECO:0000256" key="2">
    <source>
        <dbReference type="ARBA" id="ARBA00023015"/>
    </source>
</evidence>
<dbReference type="PROSITE" id="PS51005">
    <property type="entry name" value="NAC"/>
    <property type="match status" value="1"/>
</dbReference>
<reference evidence="8" key="1">
    <citation type="journal article" date="2010" name="Nat. Biotechnol.">
        <title>Draft genome sequence of the oilseed species Ricinus communis.</title>
        <authorList>
            <person name="Chan A.P."/>
            <person name="Crabtree J."/>
            <person name="Zhao Q."/>
            <person name="Lorenzi H."/>
            <person name="Orvis J."/>
            <person name="Puiu D."/>
            <person name="Melake-Berhan A."/>
            <person name="Jones K.M."/>
            <person name="Redman J."/>
            <person name="Chen G."/>
            <person name="Cahoon E.B."/>
            <person name="Gedil M."/>
            <person name="Stanke M."/>
            <person name="Haas B.J."/>
            <person name="Wortman J.R."/>
            <person name="Fraser-Liggett C.M."/>
            <person name="Ravel J."/>
            <person name="Rabinowicz P.D."/>
        </authorList>
    </citation>
    <scope>NUCLEOTIDE SEQUENCE [LARGE SCALE GENOMIC DNA]</scope>
    <source>
        <strain evidence="8">cv. Hale</strain>
    </source>
</reference>
<evidence type="ECO:0000259" key="6">
    <source>
        <dbReference type="PROSITE" id="PS51005"/>
    </source>
</evidence>
<dbReference type="Gene3D" id="2.170.150.80">
    <property type="entry name" value="NAC domain"/>
    <property type="match status" value="1"/>
</dbReference>
<feature type="domain" description="NAC" evidence="6">
    <location>
        <begin position="12"/>
        <end position="150"/>
    </location>
</feature>
<dbReference type="AlphaFoldDB" id="B9RMY0"/>
<evidence type="ECO:0000256" key="5">
    <source>
        <dbReference type="ARBA" id="ARBA00023242"/>
    </source>
</evidence>
<dbReference type="GO" id="GO:0006355">
    <property type="term" value="P:regulation of DNA-templated transcription"/>
    <property type="evidence" value="ECO:0007669"/>
    <property type="project" value="InterPro"/>
</dbReference>
<sequence length="183" mass="21286">MAGLMLSVPSDLPVGWRFHPTSEELLDHYLKNKRLGVPTEGSDIQEVQICNFDPWDLLDNKSPNEERYFFCRREFYLKTGRIKRKRKTGGGFWKKTGETQSVTPVDSDEEIGTKRIFVYHDPNPTKWVIHEYEYTAQLNSPVKFCLLYLEKLPCEKLPCEYDLQEIASVDLIVVVAISFYVNS</sequence>
<gene>
    <name evidence="7" type="ORF">RCOM_1341410</name>
</gene>
<dbReference type="Pfam" id="PF02365">
    <property type="entry name" value="NAM"/>
    <property type="match status" value="1"/>
</dbReference>
<evidence type="ECO:0000256" key="4">
    <source>
        <dbReference type="ARBA" id="ARBA00023163"/>
    </source>
</evidence>
<dbReference type="InterPro" id="IPR036093">
    <property type="entry name" value="NAC_dom_sf"/>
</dbReference>
<keyword evidence="2" id="KW-0805">Transcription regulation</keyword>
<proteinExistence type="predicted"/>
<dbReference type="PANTHER" id="PTHR31989">
    <property type="entry name" value="NAC DOMAIN-CONTAINING PROTEIN 82-RELATED"/>
    <property type="match status" value="1"/>
</dbReference>
<evidence type="ECO:0000256" key="3">
    <source>
        <dbReference type="ARBA" id="ARBA00023125"/>
    </source>
</evidence>
<dbReference type="InterPro" id="IPR003441">
    <property type="entry name" value="NAC-dom"/>
</dbReference>
<protein>
    <submittedName>
        <fullName evidence="7">Transcription factor, putative</fullName>
    </submittedName>
</protein>
<dbReference type="STRING" id="3988.B9RMY0"/>
<dbReference type="EMBL" id="EQ973790">
    <property type="protein sequence ID" value="EEF47103.1"/>
    <property type="molecule type" value="Genomic_DNA"/>
</dbReference>